<dbReference type="EMBL" id="BLAF01000004">
    <property type="protein sequence ID" value="GES17561.1"/>
    <property type="molecule type" value="Genomic_DNA"/>
</dbReference>
<evidence type="ECO:0000313" key="1">
    <source>
        <dbReference type="EMBL" id="GES17561.1"/>
    </source>
</evidence>
<name>A0A5M3XDE7_9ACTN</name>
<accession>A0A5M3XDE7</accession>
<proteinExistence type="predicted"/>
<keyword evidence="2" id="KW-1185">Reference proteome</keyword>
<evidence type="ECO:0000313" key="2">
    <source>
        <dbReference type="Proteomes" id="UP000377595"/>
    </source>
</evidence>
<comment type="caution">
    <text evidence="1">The sequence shown here is derived from an EMBL/GenBank/DDBJ whole genome shotgun (WGS) entry which is preliminary data.</text>
</comment>
<evidence type="ECO:0008006" key="3">
    <source>
        <dbReference type="Google" id="ProtNLM"/>
    </source>
</evidence>
<gene>
    <name evidence="1" type="ORF">Aple_004560</name>
</gene>
<reference evidence="1 2" key="1">
    <citation type="submission" date="2019-10" db="EMBL/GenBank/DDBJ databases">
        <title>Whole genome shotgun sequence of Acrocarpospora pleiomorpha NBRC 16267.</title>
        <authorList>
            <person name="Ichikawa N."/>
            <person name="Kimura A."/>
            <person name="Kitahashi Y."/>
            <person name="Komaki H."/>
            <person name="Oguchi A."/>
        </authorList>
    </citation>
    <scope>NUCLEOTIDE SEQUENCE [LARGE SCALE GENOMIC DNA]</scope>
    <source>
        <strain evidence="1 2">NBRC 16267</strain>
    </source>
</reference>
<dbReference type="AlphaFoldDB" id="A0A5M3XDE7"/>
<sequence length="230" mass="24574">MREWCRAHGTALRVLSGPLSGIVDLAATDATTTMLVNVLVSVGQFQRDLQNELTREGLVAAWDTGSRSGRRSRVVELGVLDDVRTAFRDGASIAALAREHEVSRVAIRTAVADLQPGRAPRQPGEPVPVVLEMPGQLANHLRSNENLGEAERSAIAAGREVRRGQGFTLHLTATPQVHQSLLAAAAALGAEGAASADRKAYRVYQQRLDTALTAPAGRAWPGTWPGRPAR</sequence>
<protein>
    <recommendedName>
        <fullName evidence="3">Resolvase/invertase-type recombinase catalytic domain-containing protein</fullName>
    </recommendedName>
</protein>
<organism evidence="1 2">
    <name type="scientific">Acrocarpospora pleiomorpha</name>
    <dbReference type="NCBI Taxonomy" id="90975"/>
    <lineage>
        <taxon>Bacteria</taxon>
        <taxon>Bacillati</taxon>
        <taxon>Actinomycetota</taxon>
        <taxon>Actinomycetes</taxon>
        <taxon>Streptosporangiales</taxon>
        <taxon>Streptosporangiaceae</taxon>
        <taxon>Acrocarpospora</taxon>
    </lineage>
</organism>
<dbReference type="RefSeq" id="WP_218038075.1">
    <property type="nucleotide sequence ID" value="NZ_BAAAHM010000001.1"/>
</dbReference>
<dbReference type="Proteomes" id="UP000377595">
    <property type="component" value="Unassembled WGS sequence"/>
</dbReference>